<evidence type="ECO:0000256" key="1">
    <source>
        <dbReference type="SAM" id="MobiDB-lite"/>
    </source>
</evidence>
<proteinExistence type="predicted"/>
<evidence type="ECO:0000313" key="3">
    <source>
        <dbReference type="Proteomes" id="UP000492821"/>
    </source>
</evidence>
<dbReference type="Proteomes" id="UP000492821">
    <property type="component" value="Unassembled WGS sequence"/>
</dbReference>
<feature type="region of interest" description="Disordered" evidence="1">
    <location>
        <begin position="48"/>
        <end position="68"/>
    </location>
</feature>
<evidence type="ECO:0000313" key="4">
    <source>
        <dbReference type="WBParaSite" id="Pan_g10186.t1"/>
    </source>
</evidence>
<dbReference type="WBParaSite" id="Pan_g10186.t1">
    <property type="protein sequence ID" value="Pan_g10186.t1"/>
    <property type="gene ID" value="Pan_g10186"/>
</dbReference>
<feature type="transmembrane region" description="Helical" evidence="2">
    <location>
        <begin position="631"/>
        <end position="649"/>
    </location>
</feature>
<protein>
    <submittedName>
        <fullName evidence="4">Fibronectin type-III domain-containing protein</fullName>
    </submittedName>
</protein>
<reference evidence="4" key="2">
    <citation type="submission" date="2020-10" db="UniProtKB">
        <authorList>
            <consortium name="WormBaseParasite"/>
        </authorList>
    </citation>
    <scope>IDENTIFICATION</scope>
</reference>
<evidence type="ECO:0000256" key="2">
    <source>
        <dbReference type="SAM" id="Phobius"/>
    </source>
</evidence>
<organism evidence="3 4">
    <name type="scientific">Panagrellus redivivus</name>
    <name type="common">Microworm</name>
    <dbReference type="NCBI Taxonomy" id="6233"/>
    <lineage>
        <taxon>Eukaryota</taxon>
        <taxon>Metazoa</taxon>
        <taxon>Ecdysozoa</taxon>
        <taxon>Nematoda</taxon>
        <taxon>Chromadorea</taxon>
        <taxon>Rhabditida</taxon>
        <taxon>Tylenchina</taxon>
        <taxon>Panagrolaimomorpha</taxon>
        <taxon>Panagrolaimoidea</taxon>
        <taxon>Panagrolaimidae</taxon>
        <taxon>Panagrellus</taxon>
    </lineage>
</organism>
<name>A0A7E4ULG4_PANRE</name>
<sequence length="693" mass="79291">MNDVIKTLNSGDFGCYFEIPEKRATIVTEIRESSNGAIPIEERFATDPTSFPLQLPSDETPLDSNRTSQPEPFRVLLHKAAGRWWVYKQYERVDLLFKLENFRSKIQHLATMPSELLAGGDLIAINDHLSVISVMCHEEGRKRELRGRFGGGVKQKLRTMRSRETPGTYMAAFAREMQHQTPLIVPNLAVWPNSKAFFDYVKTRLANLEKVATAPGGAEIIKGKIAAFLRENADFVEKRRAMRGPASLQAEMNRLIPYRRASANDVVLLKNATALDMISELYEYPPWAAGLHYCFLRVCRKTDFTLISKDGLLAVKEEKTKRLLKVKPSRYTYGVQPARIVGSRVVEENKAVPLQFLPPPKKAPSIWSESGASTISNMSTATTSPLSWCQDWSVQAPHEDYEHRLAESSIPNETQSRVLGEKEMLVRYNNEVAIRLNAMQSDMESLRDLVFLNMRIDPAVVFACEHERYPTALPKPGNKKWLKAVEKRLKVLCAPDAVLSTDDKRDLEALAYAKTRYEPILRCYEQELLRNREFKKLTKHRGEIVNDDNKPKAVSDYNLAINEAWIRAVESGRIPTQTVDLLRAVISDHDSCKIDSDYSDLYLVIRADRLFKYKTTSLLTRLYLNDRHTSWLVYAAIVILFIVIFLLFLSHSFVNVPEPWTSECIEPIINRKNEDDNIWHVEDQTLYESFLTN</sequence>
<keyword evidence="2" id="KW-1133">Transmembrane helix</keyword>
<keyword evidence="2" id="KW-0812">Transmembrane</keyword>
<dbReference type="AlphaFoldDB" id="A0A7E4ULG4"/>
<reference evidence="3" key="1">
    <citation type="journal article" date="2013" name="Genetics">
        <title>The draft genome and transcriptome of Panagrellus redivivus are shaped by the harsh demands of a free-living lifestyle.</title>
        <authorList>
            <person name="Srinivasan J."/>
            <person name="Dillman A.R."/>
            <person name="Macchietto M.G."/>
            <person name="Heikkinen L."/>
            <person name="Lakso M."/>
            <person name="Fracchia K.M."/>
            <person name="Antoshechkin I."/>
            <person name="Mortazavi A."/>
            <person name="Wong G."/>
            <person name="Sternberg P.W."/>
        </authorList>
    </citation>
    <scope>NUCLEOTIDE SEQUENCE [LARGE SCALE GENOMIC DNA]</scope>
    <source>
        <strain evidence="3">MT8872</strain>
    </source>
</reference>
<keyword evidence="2" id="KW-0472">Membrane</keyword>
<accession>A0A7E4ULG4</accession>
<keyword evidence="3" id="KW-1185">Reference proteome</keyword>